<feature type="domain" description="ATPase BadF/BadG/BcrA/BcrD type" evidence="2">
    <location>
        <begin position="103"/>
        <end position="347"/>
    </location>
</feature>
<evidence type="ECO:0000313" key="3">
    <source>
        <dbReference type="EMBL" id="GAA5094866.1"/>
    </source>
</evidence>
<dbReference type="SUPFAM" id="SSF53067">
    <property type="entry name" value="Actin-like ATPase domain"/>
    <property type="match status" value="1"/>
</dbReference>
<proteinExistence type="predicted"/>
<evidence type="ECO:0000259" key="2">
    <source>
        <dbReference type="Pfam" id="PF01869"/>
    </source>
</evidence>
<dbReference type="InterPro" id="IPR043129">
    <property type="entry name" value="ATPase_NBD"/>
</dbReference>
<gene>
    <name evidence="3" type="ORF">GCM10025760_26490</name>
</gene>
<evidence type="ECO:0000313" key="4">
    <source>
        <dbReference type="Proteomes" id="UP001501407"/>
    </source>
</evidence>
<dbReference type="Gene3D" id="3.30.420.40">
    <property type="match status" value="2"/>
</dbReference>
<comment type="caution">
    <text evidence="3">The sequence shown here is derived from an EMBL/GenBank/DDBJ whole genome shotgun (WGS) entry which is preliminary data.</text>
</comment>
<evidence type="ECO:0000256" key="1">
    <source>
        <dbReference type="SAM" id="MobiDB-lite"/>
    </source>
</evidence>
<feature type="region of interest" description="Disordered" evidence="1">
    <location>
        <begin position="1"/>
        <end position="61"/>
    </location>
</feature>
<protein>
    <submittedName>
        <fullName evidence="3">BadF/BadG/BcrA/BcrD ATPase family protein</fullName>
    </submittedName>
</protein>
<feature type="compositionally biased region" description="Low complexity" evidence="1">
    <location>
        <begin position="49"/>
        <end position="61"/>
    </location>
</feature>
<dbReference type="InterPro" id="IPR052519">
    <property type="entry name" value="Euk-type_GlcNAc_Kinase"/>
</dbReference>
<accession>A0ABP9MHT6</accession>
<dbReference type="EMBL" id="BAABKZ010000002">
    <property type="protein sequence ID" value="GAA5094866.1"/>
    <property type="molecule type" value="Genomic_DNA"/>
</dbReference>
<reference evidence="4" key="1">
    <citation type="journal article" date="2019" name="Int. J. Syst. Evol. Microbiol.">
        <title>The Global Catalogue of Microorganisms (GCM) 10K type strain sequencing project: providing services to taxonomists for standard genome sequencing and annotation.</title>
        <authorList>
            <consortium name="The Broad Institute Genomics Platform"/>
            <consortium name="The Broad Institute Genome Sequencing Center for Infectious Disease"/>
            <person name="Wu L."/>
            <person name="Ma J."/>
        </authorList>
    </citation>
    <scope>NUCLEOTIDE SEQUENCE [LARGE SCALE GENOMIC DNA]</scope>
    <source>
        <strain evidence="4">JCM 18959</strain>
    </source>
</reference>
<name>A0ABP9MHT6_9MICO</name>
<feature type="compositionally biased region" description="Low complexity" evidence="1">
    <location>
        <begin position="16"/>
        <end position="28"/>
    </location>
</feature>
<dbReference type="InterPro" id="IPR002731">
    <property type="entry name" value="ATPase_BadF"/>
</dbReference>
<organism evidence="3 4">
    <name type="scientific">Microbacterium yannicii</name>
    <dbReference type="NCBI Taxonomy" id="671622"/>
    <lineage>
        <taxon>Bacteria</taxon>
        <taxon>Bacillati</taxon>
        <taxon>Actinomycetota</taxon>
        <taxon>Actinomycetes</taxon>
        <taxon>Micrococcales</taxon>
        <taxon>Microbacteriaceae</taxon>
        <taxon>Microbacterium</taxon>
    </lineage>
</organism>
<dbReference type="Proteomes" id="UP001501407">
    <property type="component" value="Unassembled WGS sequence"/>
</dbReference>
<dbReference type="PANTHER" id="PTHR43190:SF3">
    <property type="entry name" value="N-ACETYL-D-GLUCOSAMINE KINASE"/>
    <property type="match status" value="1"/>
</dbReference>
<sequence>MTERTATGVSAEAPTGGASSWDDAAAGNGRRDGDGAGEARPANGTVRTGASDSAGRGSDSRMSTVLAIDAGQTGIKVRVGEHDLLFPGIRTHEPLLPQLAAVAHAAIARTGVEVSVVSAGVSGLTTKEADAAEFLARIADPMVREVILAHDSTTSFLGALGDTRGAVVAAGTGVVTLAVGAERVARVDGWGYLMGDAGSGYWIGREALDAVMREFDGRGPATRLRTVAEERWPDLGQAYIHLQSADDRVSVVASLAEHVARLASDGDAVSQHITVRAGGELAHSVETSLRRVRSDDPDELFAACAIGGVFRSPQLLEAFSSHIAASELNVTLVEPRGHGIDGAAALADLAPQHPLAHGVSIARA</sequence>
<dbReference type="Pfam" id="PF01869">
    <property type="entry name" value="BcrAD_BadFG"/>
    <property type="match status" value="1"/>
</dbReference>
<dbReference type="PANTHER" id="PTHR43190">
    <property type="entry name" value="N-ACETYL-D-GLUCOSAMINE KINASE"/>
    <property type="match status" value="1"/>
</dbReference>
<keyword evidence="4" id="KW-1185">Reference proteome</keyword>